<keyword evidence="5 6" id="KW-0472">Membrane</keyword>
<comment type="subcellular location">
    <subcellularLocation>
        <location evidence="1">Cell membrane</location>
        <topology evidence="1">Multi-pass membrane protein</topology>
    </subcellularLocation>
</comment>
<dbReference type="Gene3D" id="1.20.1740.10">
    <property type="entry name" value="Amino acid/polyamine transporter I"/>
    <property type="match status" value="1"/>
</dbReference>
<dbReference type="Pfam" id="PF13520">
    <property type="entry name" value="AA_permease_2"/>
    <property type="match status" value="1"/>
</dbReference>
<dbReference type="RefSeq" id="WP_118335184.1">
    <property type="nucleotide sequence ID" value="NZ_AP025567.1"/>
</dbReference>
<feature type="transmembrane region" description="Helical" evidence="6">
    <location>
        <begin position="137"/>
        <end position="159"/>
    </location>
</feature>
<evidence type="ECO:0000256" key="3">
    <source>
        <dbReference type="ARBA" id="ARBA00022692"/>
    </source>
</evidence>
<evidence type="ECO:0000256" key="2">
    <source>
        <dbReference type="ARBA" id="ARBA00022475"/>
    </source>
</evidence>
<dbReference type="GO" id="GO:0005886">
    <property type="term" value="C:plasma membrane"/>
    <property type="evidence" value="ECO:0007669"/>
    <property type="project" value="UniProtKB-SubCell"/>
</dbReference>
<name>A0A415E4G4_9FIRM</name>
<feature type="transmembrane region" description="Helical" evidence="6">
    <location>
        <begin position="46"/>
        <end position="70"/>
    </location>
</feature>
<keyword evidence="8" id="KW-1185">Reference proteome</keyword>
<dbReference type="AlphaFoldDB" id="A0A415E4G4"/>
<evidence type="ECO:0000313" key="8">
    <source>
        <dbReference type="Proteomes" id="UP000284841"/>
    </source>
</evidence>
<feature type="transmembrane region" description="Helical" evidence="6">
    <location>
        <begin position="369"/>
        <end position="390"/>
    </location>
</feature>
<dbReference type="EMBL" id="QRMS01000002">
    <property type="protein sequence ID" value="RHJ88511.1"/>
    <property type="molecule type" value="Genomic_DNA"/>
</dbReference>
<dbReference type="InterPro" id="IPR050367">
    <property type="entry name" value="APC_superfamily"/>
</dbReference>
<feature type="transmembrane region" description="Helical" evidence="6">
    <location>
        <begin position="246"/>
        <end position="269"/>
    </location>
</feature>
<accession>A0A415E4G4</accession>
<evidence type="ECO:0000256" key="5">
    <source>
        <dbReference type="ARBA" id="ARBA00023136"/>
    </source>
</evidence>
<comment type="caution">
    <text evidence="7">The sequence shown here is derived from an EMBL/GenBank/DDBJ whole genome shotgun (WGS) entry which is preliminary data.</text>
</comment>
<feature type="transmembrane region" description="Helical" evidence="6">
    <location>
        <begin position="21"/>
        <end position="40"/>
    </location>
</feature>
<gene>
    <name evidence="7" type="ORF">DW099_09025</name>
</gene>
<feature type="transmembrane region" description="Helical" evidence="6">
    <location>
        <begin position="289"/>
        <end position="317"/>
    </location>
</feature>
<sequence>MKNETNLNLERKLKPINVWSLALGSIIGWGAFVMPGTTFLPKSGTLGSAIGLAIGALIMITIALNYGYMVQKYPVAGGEYTFTKNTFGHKNAYICGWFLGLSYLSIVPLNATALGLVSRKLLGGVLEVGYLYSVAGWDIYAGEIVLASLALIAFAFLSIKGISVAGWMQTVMALSLVASVFILLIGAMINPHVQLSNLQPAYPDDKSSWASIVAVVAIAPWAFVGFDSIPQAAEEFDFSPKKANGIMVFAILFGGFVYIAINTITASVMPWERFLAEGYDWPTGEAVEFIMGKAGLIFLGIALICAVLSGIIGFYMATSRLLYSMSREKALPAWFGKIEPKSKTPKNAILFIMAISLTAPWFGREVLGWIVDMSSIGAAIGYGYTCLATLRTLKTNPQDRKPLLKVLAIVGALFSLLFVLLLLLPGMPSYLAPESRICLVIWSILGIVFYFWSKKQKFTL</sequence>
<dbReference type="PANTHER" id="PTHR42770">
    <property type="entry name" value="AMINO ACID TRANSPORTER-RELATED"/>
    <property type="match status" value="1"/>
</dbReference>
<keyword evidence="4 6" id="KW-1133">Transmembrane helix</keyword>
<evidence type="ECO:0000256" key="6">
    <source>
        <dbReference type="SAM" id="Phobius"/>
    </source>
</evidence>
<dbReference type="STRING" id="1776384.GCA_900086585_04156"/>
<dbReference type="Proteomes" id="UP000284841">
    <property type="component" value="Unassembled WGS sequence"/>
</dbReference>
<evidence type="ECO:0000313" key="7">
    <source>
        <dbReference type="EMBL" id="RHJ88511.1"/>
    </source>
</evidence>
<keyword evidence="2" id="KW-1003">Cell membrane</keyword>
<dbReference type="InterPro" id="IPR002293">
    <property type="entry name" value="AA/rel_permease1"/>
</dbReference>
<feature type="transmembrane region" description="Helical" evidence="6">
    <location>
        <begin position="171"/>
        <end position="189"/>
    </location>
</feature>
<evidence type="ECO:0000256" key="4">
    <source>
        <dbReference type="ARBA" id="ARBA00022989"/>
    </source>
</evidence>
<dbReference type="PIRSF" id="PIRSF006060">
    <property type="entry name" value="AA_transporter"/>
    <property type="match status" value="1"/>
</dbReference>
<protein>
    <submittedName>
        <fullName evidence="7">APC family permease</fullName>
    </submittedName>
</protein>
<feature type="transmembrane region" description="Helical" evidence="6">
    <location>
        <begin position="91"/>
        <end position="117"/>
    </location>
</feature>
<feature type="transmembrane region" description="Helical" evidence="6">
    <location>
        <begin position="430"/>
        <end position="452"/>
    </location>
</feature>
<dbReference type="PANTHER" id="PTHR42770:SF7">
    <property type="entry name" value="MEMBRANE PROTEIN"/>
    <property type="match status" value="1"/>
</dbReference>
<feature type="transmembrane region" description="Helical" evidence="6">
    <location>
        <begin position="347"/>
        <end position="363"/>
    </location>
</feature>
<reference evidence="7 8" key="1">
    <citation type="submission" date="2018-08" db="EMBL/GenBank/DDBJ databases">
        <title>A genome reference for cultivated species of the human gut microbiota.</title>
        <authorList>
            <person name="Zou Y."/>
            <person name="Xue W."/>
            <person name="Luo G."/>
        </authorList>
    </citation>
    <scope>NUCLEOTIDE SEQUENCE [LARGE SCALE GENOMIC DNA]</scope>
    <source>
        <strain evidence="7 8">AM07-24</strain>
    </source>
</reference>
<proteinExistence type="predicted"/>
<feature type="transmembrane region" description="Helical" evidence="6">
    <location>
        <begin position="209"/>
        <end position="226"/>
    </location>
</feature>
<keyword evidence="3 6" id="KW-0812">Transmembrane</keyword>
<dbReference type="GO" id="GO:0022857">
    <property type="term" value="F:transmembrane transporter activity"/>
    <property type="evidence" value="ECO:0007669"/>
    <property type="project" value="InterPro"/>
</dbReference>
<evidence type="ECO:0000256" key="1">
    <source>
        <dbReference type="ARBA" id="ARBA00004651"/>
    </source>
</evidence>
<feature type="transmembrane region" description="Helical" evidence="6">
    <location>
        <begin position="402"/>
        <end position="424"/>
    </location>
</feature>
<dbReference type="OrthoDB" id="178667at2"/>
<organism evidence="7 8">
    <name type="scientific">Emergencia timonensis</name>
    <dbReference type="NCBI Taxonomy" id="1776384"/>
    <lineage>
        <taxon>Bacteria</taxon>
        <taxon>Bacillati</taxon>
        <taxon>Bacillota</taxon>
        <taxon>Clostridia</taxon>
        <taxon>Peptostreptococcales</taxon>
        <taxon>Anaerovoracaceae</taxon>
        <taxon>Emergencia</taxon>
    </lineage>
</organism>